<dbReference type="Proteomes" id="UP001247542">
    <property type="component" value="Unassembled WGS sequence"/>
</dbReference>
<evidence type="ECO:0000256" key="6">
    <source>
        <dbReference type="PROSITE-ProRule" id="PRU00169"/>
    </source>
</evidence>
<dbReference type="CDD" id="cd17574">
    <property type="entry name" value="REC_OmpR"/>
    <property type="match status" value="1"/>
</dbReference>
<sequence length="231" mass="25496">MEPLALVVDDEIQIRQIVTFALSTEGIASLEATDGHNAWLEFCRHAFNLVILDLMLPDISGITLCKRMRAQAPVPILMLTALGESTDRIIGLEAGADDYLVKPFSPRELALRARNLLARNQDPAGAAHELTMGNLRIDTGSNTWVGSTRLALSETETRLLAALMRRGGELVSVRELINEVWNTTVHYGGRNMVKTTVYRLRKKLTDAALDAHIVAVRNRGYALVAGTEPRR</sequence>
<evidence type="ECO:0000256" key="4">
    <source>
        <dbReference type="ARBA" id="ARBA00023125"/>
    </source>
</evidence>
<keyword evidence="2" id="KW-0902">Two-component regulatory system</keyword>
<evidence type="ECO:0000256" key="1">
    <source>
        <dbReference type="ARBA" id="ARBA00022553"/>
    </source>
</evidence>
<gene>
    <name evidence="10" type="ORF">QS713_06530</name>
</gene>
<keyword evidence="4 7" id="KW-0238">DNA-binding</keyword>
<dbReference type="PROSITE" id="PS51755">
    <property type="entry name" value="OMPR_PHOB"/>
    <property type="match status" value="1"/>
</dbReference>
<dbReference type="RefSeq" id="WP_313273529.1">
    <property type="nucleotide sequence ID" value="NZ_JASXSX010000001.1"/>
</dbReference>
<keyword evidence="1 6" id="KW-0597">Phosphoprotein</keyword>
<feature type="modified residue" description="4-aspartylphosphate" evidence="6">
    <location>
        <position position="53"/>
    </location>
</feature>
<dbReference type="EMBL" id="JASXSX010000001">
    <property type="protein sequence ID" value="MDT3767713.1"/>
    <property type="molecule type" value="Genomic_DNA"/>
</dbReference>
<dbReference type="InterPro" id="IPR001867">
    <property type="entry name" value="OmpR/PhoB-type_DNA-bd"/>
</dbReference>
<protein>
    <submittedName>
        <fullName evidence="10">Response regulator transcription factor</fullName>
    </submittedName>
</protein>
<dbReference type="InterPro" id="IPR036388">
    <property type="entry name" value="WH-like_DNA-bd_sf"/>
</dbReference>
<keyword evidence="3" id="KW-0805">Transcription regulation</keyword>
<dbReference type="Gene3D" id="6.10.250.690">
    <property type="match status" value="1"/>
</dbReference>
<accession>A0ABU3IBG5</accession>
<evidence type="ECO:0000313" key="11">
    <source>
        <dbReference type="Proteomes" id="UP001247542"/>
    </source>
</evidence>
<feature type="domain" description="Response regulatory" evidence="8">
    <location>
        <begin position="4"/>
        <end position="117"/>
    </location>
</feature>
<evidence type="ECO:0000313" key="10">
    <source>
        <dbReference type="EMBL" id="MDT3767713.1"/>
    </source>
</evidence>
<dbReference type="Gene3D" id="3.40.50.2300">
    <property type="match status" value="1"/>
</dbReference>
<proteinExistence type="predicted"/>
<dbReference type="SUPFAM" id="SSF52172">
    <property type="entry name" value="CheY-like"/>
    <property type="match status" value="1"/>
</dbReference>
<dbReference type="PANTHER" id="PTHR48111">
    <property type="entry name" value="REGULATOR OF RPOS"/>
    <property type="match status" value="1"/>
</dbReference>
<evidence type="ECO:0000256" key="5">
    <source>
        <dbReference type="ARBA" id="ARBA00023163"/>
    </source>
</evidence>
<dbReference type="Pfam" id="PF00072">
    <property type="entry name" value="Response_reg"/>
    <property type="match status" value="1"/>
</dbReference>
<evidence type="ECO:0000259" key="8">
    <source>
        <dbReference type="PROSITE" id="PS50110"/>
    </source>
</evidence>
<dbReference type="CDD" id="cd00383">
    <property type="entry name" value="trans_reg_C"/>
    <property type="match status" value="1"/>
</dbReference>
<comment type="caution">
    <text evidence="10">The sequence shown here is derived from an EMBL/GenBank/DDBJ whole genome shotgun (WGS) entry which is preliminary data.</text>
</comment>
<organism evidence="10 11">
    <name type="scientific">Gleimia hominis</name>
    <dbReference type="NCBI Taxonomy" id="595468"/>
    <lineage>
        <taxon>Bacteria</taxon>
        <taxon>Bacillati</taxon>
        <taxon>Actinomycetota</taxon>
        <taxon>Actinomycetes</taxon>
        <taxon>Actinomycetales</taxon>
        <taxon>Actinomycetaceae</taxon>
        <taxon>Gleimia</taxon>
    </lineage>
</organism>
<dbReference type="SUPFAM" id="SSF46894">
    <property type="entry name" value="C-terminal effector domain of the bipartite response regulators"/>
    <property type="match status" value="1"/>
</dbReference>
<dbReference type="SMART" id="SM00448">
    <property type="entry name" value="REC"/>
    <property type="match status" value="1"/>
</dbReference>
<keyword evidence="5" id="KW-0804">Transcription</keyword>
<dbReference type="SMART" id="SM00862">
    <property type="entry name" value="Trans_reg_C"/>
    <property type="match status" value="1"/>
</dbReference>
<dbReference type="InterPro" id="IPR016032">
    <property type="entry name" value="Sig_transdc_resp-reg_C-effctor"/>
</dbReference>
<dbReference type="InterPro" id="IPR039420">
    <property type="entry name" value="WalR-like"/>
</dbReference>
<dbReference type="Gene3D" id="1.10.10.10">
    <property type="entry name" value="Winged helix-like DNA-binding domain superfamily/Winged helix DNA-binding domain"/>
    <property type="match status" value="1"/>
</dbReference>
<keyword evidence="11" id="KW-1185">Reference proteome</keyword>
<evidence type="ECO:0000256" key="7">
    <source>
        <dbReference type="PROSITE-ProRule" id="PRU01091"/>
    </source>
</evidence>
<evidence type="ECO:0000259" key="9">
    <source>
        <dbReference type="PROSITE" id="PS51755"/>
    </source>
</evidence>
<dbReference type="InterPro" id="IPR001789">
    <property type="entry name" value="Sig_transdc_resp-reg_receiver"/>
</dbReference>
<dbReference type="Pfam" id="PF00486">
    <property type="entry name" value="Trans_reg_C"/>
    <property type="match status" value="1"/>
</dbReference>
<evidence type="ECO:0000256" key="2">
    <source>
        <dbReference type="ARBA" id="ARBA00023012"/>
    </source>
</evidence>
<name>A0ABU3IBG5_9ACTO</name>
<dbReference type="PANTHER" id="PTHR48111:SF1">
    <property type="entry name" value="TWO-COMPONENT RESPONSE REGULATOR ORR33"/>
    <property type="match status" value="1"/>
</dbReference>
<reference evidence="10 11" key="1">
    <citation type="submission" date="2023-06" db="EMBL/GenBank/DDBJ databases">
        <title>Draft genome sequence of Gleimia hominis type strain CCUG 57540T.</title>
        <authorList>
            <person name="Salva-Serra F."/>
            <person name="Cardew S."/>
            <person name="Jensie Markopoulos S."/>
            <person name="Ohlen M."/>
            <person name="Inganas E."/>
            <person name="Svensson-Stadler L."/>
            <person name="Moore E.R.B."/>
        </authorList>
    </citation>
    <scope>NUCLEOTIDE SEQUENCE [LARGE SCALE GENOMIC DNA]</scope>
    <source>
        <strain evidence="10 11">CCUG 57540</strain>
    </source>
</reference>
<feature type="DNA-binding region" description="OmpR/PhoB-type" evidence="7">
    <location>
        <begin position="127"/>
        <end position="225"/>
    </location>
</feature>
<dbReference type="PROSITE" id="PS50110">
    <property type="entry name" value="RESPONSE_REGULATORY"/>
    <property type="match status" value="1"/>
</dbReference>
<feature type="domain" description="OmpR/PhoB-type" evidence="9">
    <location>
        <begin position="127"/>
        <end position="225"/>
    </location>
</feature>
<evidence type="ECO:0000256" key="3">
    <source>
        <dbReference type="ARBA" id="ARBA00023015"/>
    </source>
</evidence>
<dbReference type="InterPro" id="IPR011006">
    <property type="entry name" value="CheY-like_superfamily"/>
</dbReference>